<keyword evidence="2" id="KW-1185">Reference proteome</keyword>
<reference evidence="1" key="1">
    <citation type="submission" date="2020-05" db="EMBL/GenBank/DDBJ databases">
        <title>Large-scale comparative analyses of tick genomes elucidate their genetic diversity and vector capacities.</title>
        <authorList>
            <person name="Jia N."/>
            <person name="Wang J."/>
            <person name="Shi W."/>
            <person name="Du L."/>
            <person name="Sun Y."/>
            <person name="Zhan W."/>
            <person name="Jiang J."/>
            <person name="Wang Q."/>
            <person name="Zhang B."/>
            <person name="Ji P."/>
            <person name="Sakyi L.B."/>
            <person name="Cui X."/>
            <person name="Yuan T."/>
            <person name="Jiang B."/>
            <person name="Yang W."/>
            <person name="Lam T.T.-Y."/>
            <person name="Chang Q."/>
            <person name="Ding S."/>
            <person name="Wang X."/>
            <person name="Zhu J."/>
            <person name="Ruan X."/>
            <person name="Zhao L."/>
            <person name="Wei J."/>
            <person name="Que T."/>
            <person name="Du C."/>
            <person name="Cheng J."/>
            <person name="Dai P."/>
            <person name="Han X."/>
            <person name="Huang E."/>
            <person name="Gao Y."/>
            <person name="Liu J."/>
            <person name="Shao H."/>
            <person name="Ye R."/>
            <person name="Li L."/>
            <person name="Wei W."/>
            <person name="Wang X."/>
            <person name="Wang C."/>
            <person name="Yang T."/>
            <person name="Huo Q."/>
            <person name="Li W."/>
            <person name="Guo W."/>
            <person name="Chen H."/>
            <person name="Zhou L."/>
            <person name="Ni X."/>
            <person name="Tian J."/>
            <person name="Zhou Y."/>
            <person name="Sheng Y."/>
            <person name="Liu T."/>
            <person name="Pan Y."/>
            <person name="Xia L."/>
            <person name="Li J."/>
            <person name="Zhao F."/>
            <person name="Cao W."/>
        </authorList>
    </citation>
    <scope>NUCLEOTIDE SEQUENCE</scope>
    <source>
        <strain evidence="1">Dsil-2018</strain>
    </source>
</reference>
<gene>
    <name evidence="1" type="ORF">HPB49_021445</name>
</gene>
<organism evidence="1 2">
    <name type="scientific">Dermacentor silvarum</name>
    <name type="common">Tick</name>
    <dbReference type="NCBI Taxonomy" id="543639"/>
    <lineage>
        <taxon>Eukaryota</taxon>
        <taxon>Metazoa</taxon>
        <taxon>Ecdysozoa</taxon>
        <taxon>Arthropoda</taxon>
        <taxon>Chelicerata</taxon>
        <taxon>Arachnida</taxon>
        <taxon>Acari</taxon>
        <taxon>Parasitiformes</taxon>
        <taxon>Ixodida</taxon>
        <taxon>Ixodoidea</taxon>
        <taxon>Ixodidae</taxon>
        <taxon>Rhipicephalinae</taxon>
        <taxon>Dermacentor</taxon>
    </lineage>
</organism>
<dbReference type="Proteomes" id="UP000821865">
    <property type="component" value="Chromosome 10"/>
</dbReference>
<comment type="caution">
    <text evidence="1">The sequence shown here is derived from an EMBL/GenBank/DDBJ whole genome shotgun (WGS) entry which is preliminary data.</text>
</comment>
<evidence type="ECO:0000313" key="1">
    <source>
        <dbReference type="EMBL" id="KAH7974916.1"/>
    </source>
</evidence>
<evidence type="ECO:0000313" key="2">
    <source>
        <dbReference type="Proteomes" id="UP000821865"/>
    </source>
</evidence>
<accession>A0ACB8DRE4</accession>
<protein>
    <submittedName>
        <fullName evidence="1">Uncharacterized protein</fullName>
    </submittedName>
</protein>
<sequence>MDGNDLEMTQVIHGQDDSEDEAEREIRAILKLHDQDAPAAFQSFHLKPGTNVVGRSRTCDVIIENYAVSKQHAIIDVGSDSCTIMDLGSQNKVKIGKRTLKPNCQYNLDYNEEFCIAGLRARILYDQNNGAKSDTGSDTCSESLLTAIEVSKDQEGVDAEACDNADKPEPSAAAAGLDEETGAAVESKLEVSNKTASKSSQNAKTCNSEYQSSGSFTMPEMPMLDYTQTDSSQGTEPYAGADRDAQTNQEGAGAGAPAAQVPVGANAPAAKDTDAFLCAPTQPYSDATCGGNAGDTFKPATADQESRLNAETQPYTDNAERPEVPSSNPGEIIDLEMDETDRLNAPTQAYENDPSAEAEQVMAECQAYIEKTEGQHEEKEAAEAQEETPKNNLELHGQRTGRKEWTTRKRKGPEAVEELPTTRRKATRRGAREEPPTGTELLVEDSLGDVEQPEALESPQQSNIPRRGRLPRGAVGRKTVPRVAVTNIVEDTEQSEGEPDADRLSAQETESIDGTPSDTSESLTPRGKAVPRPRSSKAPRSKDPKEGVASRKRKGPEAAEELLSTRRKTTRRGAQERPPTGTELLAEDSPGDIEQPEALQSPQQSNKPRHGRPPRGTVGRKTAPKVVDTKIVEDTEQSEGEPDADRLSAQETESIEGTPLETSSSLTPSQETAVPHPRYGARGTRQLLQQDAKRVDEAASKDESGTDHLSAQDTESINGTPSETPEKLTASEGNVVPSLSKASRRSAKTAKQSLQQDVEEEDKTALDGPVAGNSEEQLQGVRTSRRGKASAKTRSGQDEEANNVAAVDVSLTSVESSQSPQTSRRGKRRVKHSQEKSEPPVQNRLNDSTQSLSTEPQSQTSRSSQLGRRNTKQPETQENFPSMEPGESQIESEAHSTKPSRSGRKGTKLSQEAASKSVASAGETNPEPGSADHDLQTRRTRRGRNAAVPSQNEQVVPTPEATEDPSENSGTEAEPVSSQTWRGRKGAKPTRNQRDNKNAPKDNNVKETSEAPEPSNSRSSKPSRTTNLSLLKRTAAASSARSFRKNGATESWNIPAQQHENCTSPARGNRASRQQ</sequence>
<name>A0ACB8DRE4_DERSI</name>
<proteinExistence type="predicted"/>
<dbReference type="EMBL" id="CM023479">
    <property type="protein sequence ID" value="KAH7974916.1"/>
    <property type="molecule type" value="Genomic_DNA"/>
</dbReference>